<sequence>MQQQKQQQQQSQSRPRRPDIIEVTPASGSTWHDAYCKVRKGLTGTEEDKFVEMGKRTQVGNLRLPLASGADSDHRWAPLPSRCGSCPTALRGPESGCQEAVPTNW</sequence>
<evidence type="ECO:0000313" key="2">
    <source>
        <dbReference type="EnsemblMetazoa" id="AFAF016221-PA"/>
    </source>
</evidence>
<dbReference type="EnsemblMetazoa" id="AFAF016221-RA">
    <property type="protein sequence ID" value="AFAF016221-PA"/>
    <property type="gene ID" value="AFAF016221"/>
</dbReference>
<evidence type="ECO:0000313" key="3">
    <source>
        <dbReference type="Proteomes" id="UP000075886"/>
    </source>
</evidence>
<dbReference type="AlphaFoldDB" id="A0A182QSZ7"/>
<reference evidence="2" key="2">
    <citation type="submission" date="2020-05" db="UniProtKB">
        <authorList>
            <consortium name="EnsemblMetazoa"/>
        </authorList>
    </citation>
    <scope>IDENTIFICATION</scope>
    <source>
        <strain evidence="2">FAR1</strain>
    </source>
</reference>
<reference evidence="3" key="1">
    <citation type="submission" date="2014-01" db="EMBL/GenBank/DDBJ databases">
        <title>The Genome Sequence of Anopheles farauti FAR1 (V2).</title>
        <authorList>
            <consortium name="The Broad Institute Genomics Platform"/>
            <person name="Neafsey D.E."/>
            <person name="Besansky N."/>
            <person name="Howell P."/>
            <person name="Walton C."/>
            <person name="Young S.K."/>
            <person name="Zeng Q."/>
            <person name="Gargeya S."/>
            <person name="Fitzgerald M."/>
            <person name="Haas B."/>
            <person name="Abouelleil A."/>
            <person name="Allen A.W."/>
            <person name="Alvarado L."/>
            <person name="Arachchi H.M."/>
            <person name="Berlin A.M."/>
            <person name="Chapman S.B."/>
            <person name="Gainer-Dewar J."/>
            <person name="Goldberg J."/>
            <person name="Griggs A."/>
            <person name="Gujja S."/>
            <person name="Hansen M."/>
            <person name="Howarth C."/>
            <person name="Imamovic A."/>
            <person name="Ireland A."/>
            <person name="Larimer J."/>
            <person name="McCowan C."/>
            <person name="Murphy C."/>
            <person name="Pearson M."/>
            <person name="Poon T.W."/>
            <person name="Priest M."/>
            <person name="Roberts A."/>
            <person name="Saif S."/>
            <person name="Shea T."/>
            <person name="Sisk P."/>
            <person name="Sykes S."/>
            <person name="Wortman J."/>
            <person name="Nusbaum C."/>
            <person name="Birren B."/>
        </authorList>
    </citation>
    <scope>NUCLEOTIDE SEQUENCE [LARGE SCALE GENOMIC DNA]</scope>
    <source>
        <strain evidence="3">FAR1</strain>
    </source>
</reference>
<proteinExistence type="predicted"/>
<keyword evidence="3" id="KW-1185">Reference proteome</keyword>
<feature type="region of interest" description="Disordered" evidence="1">
    <location>
        <begin position="1"/>
        <end position="26"/>
    </location>
</feature>
<organism evidence="2 3">
    <name type="scientific">Anopheles farauti</name>
    <dbReference type="NCBI Taxonomy" id="69004"/>
    <lineage>
        <taxon>Eukaryota</taxon>
        <taxon>Metazoa</taxon>
        <taxon>Ecdysozoa</taxon>
        <taxon>Arthropoda</taxon>
        <taxon>Hexapoda</taxon>
        <taxon>Insecta</taxon>
        <taxon>Pterygota</taxon>
        <taxon>Neoptera</taxon>
        <taxon>Endopterygota</taxon>
        <taxon>Diptera</taxon>
        <taxon>Nematocera</taxon>
        <taxon>Culicoidea</taxon>
        <taxon>Culicidae</taxon>
        <taxon>Anophelinae</taxon>
        <taxon>Anopheles</taxon>
    </lineage>
</organism>
<name>A0A182QSZ7_9DIPT</name>
<protein>
    <submittedName>
        <fullName evidence="2">Uncharacterized protein</fullName>
    </submittedName>
</protein>
<accession>A0A182QSZ7</accession>
<dbReference type="VEuPathDB" id="VectorBase:AFAF016221"/>
<dbReference type="EMBL" id="AXCN02002609">
    <property type="status" value="NOT_ANNOTATED_CDS"/>
    <property type="molecule type" value="Genomic_DNA"/>
</dbReference>
<feature type="compositionally biased region" description="Low complexity" evidence="1">
    <location>
        <begin position="1"/>
        <end position="13"/>
    </location>
</feature>
<dbReference type="Proteomes" id="UP000075886">
    <property type="component" value="Unassembled WGS sequence"/>
</dbReference>
<evidence type="ECO:0000256" key="1">
    <source>
        <dbReference type="SAM" id="MobiDB-lite"/>
    </source>
</evidence>